<dbReference type="AlphaFoldDB" id="A0A6P4YUM1"/>
<feature type="transmembrane region" description="Helical" evidence="2">
    <location>
        <begin position="202"/>
        <end position="223"/>
    </location>
</feature>
<feature type="transmembrane region" description="Helical" evidence="2">
    <location>
        <begin position="140"/>
        <end position="159"/>
    </location>
</feature>
<dbReference type="PANTHER" id="PTHR22168:SF3">
    <property type="entry name" value="TRANSMEMBRANE PROTEIN 26"/>
    <property type="match status" value="1"/>
</dbReference>
<dbReference type="InterPro" id="IPR019169">
    <property type="entry name" value="Transmembrane_26"/>
</dbReference>
<evidence type="ECO:0000313" key="3">
    <source>
        <dbReference type="Proteomes" id="UP000515135"/>
    </source>
</evidence>
<dbReference type="Pfam" id="PF09772">
    <property type="entry name" value="Tmem26"/>
    <property type="match status" value="2"/>
</dbReference>
<feature type="transmembrane region" description="Helical" evidence="2">
    <location>
        <begin position="171"/>
        <end position="190"/>
    </location>
</feature>
<accession>A0A6P4YUM1</accession>
<dbReference type="KEGG" id="bbel:109472654"/>
<keyword evidence="2" id="KW-1133">Transmembrane helix</keyword>
<keyword evidence="2" id="KW-0812">Transmembrane</keyword>
<keyword evidence="3" id="KW-1185">Reference proteome</keyword>
<feature type="region of interest" description="Disordered" evidence="1">
    <location>
        <begin position="231"/>
        <end position="265"/>
    </location>
</feature>
<organism evidence="3 4">
    <name type="scientific">Branchiostoma belcheri</name>
    <name type="common">Amphioxus</name>
    <dbReference type="NCBI Taxonomy" id="7741"/>
    <lineage>
        <taxon>Eukaryota</taxon>
        <taxon>Metazoa</taxon>
        <taxon>Chordata</taxon>
        <taxon>Cephalochordata</taxon>
        <taxon>Leptocardii</taxon>
        <taxon>Amphioxiformes</taxon>
        <taxon>Branchiostomatidae</taxon>
        <taxon>Branchiostoma</taxon>
    </lineage>
</organism>
<evidence type="ECO:0000256" key="2">
    <source>
        <dbReference type="SAM" id="Phobius"/>
    </source>
</evidence>
<dbReference type="OrthoDB" id="10042902at2759"/>
<evidence type="ECO:0000256" key="1">
    <source>
        <dbReference type="SAM" id="MobiDB-lite"/>
    </source>
</evidence>
<feature type="transmembrane region" description="Helical" evidence="2">
    <location>
        <begin position="36"/>
        <end position="57"/>
    </location>
</feature>
<reference evidence="4" key="1">
    <citation type="submission" date="2025-08" db="UniProtKB">
        <authorList>
            <consortium name="RefSeq"/>
        </authorList>
    </citation>
    <scope>IDENTIFICATION</scope>
    <source>
        <tissue evidence="4">Gonad</tissue>
    </source>
</reference>
<dbReference type="PANTHER" id="PTHR22168">
    <property type="entry name" value="TMEM26 PROTEIN"/>
    <property type="match status" value="1"/>
</dbReference>
<gene>
    <name evidence="4" type="primary">LOC109472654</name>
</gene>
<dbReference type="GeneID" id="109472654"/>
<feature type="region of interest" description="Disordered" evidence="1">
    <location>
        <begin position="379"/>
        <end position="431"/>
    </location>
</feature>
<feature type="transmembrane region" description="Helical" evidence="2">
    <location>
        <begin position="12"/>
        <end position="30"/>
    </location>
</feature>
<keyword evidence="2" id="KW-0472">Membrane</keyword>
<sequence>MAAFVIFKALLTRLLFGAFGVLCIWRVYIVRDAETFWLLMLAEAGLFIETLFTLIVRKGKEWRWFSPCVFFYLCCTVPSIWFLELDQFERRLAEREGMREACRNFTANVTDTDDDSSGEMDDVLDLGSFGISAKITIDNWVGGLEQILVMLLVIGRWLLPRGDLTRDELSQLLLVYIAMAADIVELFQVFEEDRVGNKKDIVFTALFLFTWSLLQFTIVLTAVRGRTSRPGAIHNIDGTPRSGPAADTGQEQQPPGAGNGSRAGKRRGTLHQLVSEVQERNLHVCGCCHPDVFAMVITIVMQDGPFLAFRLYLIFRERVLTQGILFFVGKNSLLIVLQLYRIVIICSGQEEEEKNKPVAGMDLQPEEIIMKGEMTQEDAAAAELWGGEEEEEEKNSPVTGMDLQPEEIIMKDEMTPEDTTTPELKDVQVQP</sequence>
<evidence type="ECO:0000313" key="4">
    <source>
        <dbReference type="RefSeq" id="XP_019628048.1"/>
    </source>
</evidence>
<dbReference type="RefSeq" id="XP_019628048.1">
    <property type="nucleotide sequence ID" value="XM_019772489.1"/>
</dbReference>
<dbReference type="Proteomes" id="UP000515135">
    <property type="component" value="Unplaced"/>
</dbReference>
<proteinExistence type="predicted"/>
<protein>
    <submittedName>
        <fullName evidence="4">Transmembrane protein 26-like</fullName>
    </submittedName>
</protein>
<feature type="transmembrane region" description="Helical" evidence="2">
    <location>
        <begin position="64"/>
        <end position="83"/>
    </location>
</feature>
<name>A0A6P4YUM1_BRABE</name>